<evidence type="ECO:0000313" key="4">
    <source>
        <dbReference type="Proteomes" id="UP001201163"/>
    </source>
</evidence>
<proteinExistence type="predicted"/>
<feature type="transmembrane region" description="Helical" evidence="2">
    <location>
        <begin position="242"/>
        <end position="260"/>
    </location>
</feature>
<comment type="caution">
    <text evidence="3">The sequence shown here is derived from an EMBL/GenBank/DDBJ whole genome shotgun (WGS) entry which is preliminary data.</text>
</comment>
<protein>
    <submittedName>
        <fullName evidence="3">Uncharacterized protein</fullName>
    </submittedName>
</protein>
<keyword evidence="2" id="KW-0472">Membrane</keyword>
<feature type="transmembrane region" description="Helical" evidence="2">
    <location>
        <begin position="139"/>
        <end position="160"/>
    </location>
</feature>
<keyword evidence="4" id="KW-1185">Reference proteome</keyword>
<dbReference type="Proteomes" id="UP001201163">
    <property type="component" value="Unassembled WGS sequence"/>
</dbReference>
<sequence>MALGDAIKKQGTEAHAPPSLTPLHVLCLSNLQTWCFAAARRKSIAQKSEPCASLLVRLRPPQSAVPFLIEHDRLSSASSGDNDLSDTLVTSGTDDSHSECEAPTPWPSAISEEPPPDGARKLKLDSNFDRIHRKLVQEWYYIGASLFSIIAVDTTVFGFSSGNLFDVDSVAKRALRISSVASALGLFVDVWLIFVYSGADGRKFQSLAVDLYGSYFFFALSSRFPFVALFVAVLALVVFLGAIAWIAWHAAVLVMCVLAADLPRMFHMFEVV</sequence>
<evidence type="ECO:0000256" key="1">
    <source>
        <dbReference type="SAM" id="MobiDB-lite"/>
    </source>
</evidence>
<accession>A0AAD4LH02</accession>
<dbReference type="EMBL" id="JAKELL010000020">
    <property type="protein sequence ID" value="KAH8992942.1"/>
    <property type="molecule type" value="Genomic_DNA"/>
</dbReference>
<feature type="compositionally biased region" description="Polar residues" evidence="1">
    <location>
        <begin position="75"/>
        <end position="93"/>
    </location>
</feature>
<gene>
    <name evidence="3" type="ORF">EDB92DRAFT_2113960</name>
</gene>
<dbReference type="AlphaFoldDB" id="A0AAD4LH02"/>
<keyword evidence="2" id="KW-1133">Transmembrane helix</keyword>
<keyword evidence="2" id="KW-0812">Transmembrane</keyword>
<feature type="transmembrane region" description="Helical" evidence="2">
    <location>
        <begin position="211"/>
        <end position="236"/>
    </location>
</feature>
<reference evidence="3" key="1">
    <citation type="submission" date="2022-01" db="EMBL/GenBank/DDBJ databases">
        <title>Comparative genomics reveals a dynamic genome evolution in the ectomycorrhizal milk-cap (Lactarius) mushrooms.</title>
        <authorList>
            <consortium name="DOE Joint Genome Institute"/>
            <person name="Lebreton A."/>
            <person name="Tang N."/>
            <person name="Kuo A."/>
            <person name="LaButti K."/>
            <person name="Drula E."/>
            <person name="Barry K."/>
            <person name="Clum A."/>
            <person name="Lipzen A."/>
            <person name="Mousain D."/>
            <person name="Ng V."/>
            <person name="Wang R."/>
            <person name="Wang X."/>
            <person name="Dai Y."/>
            <person name="Henrissat B."/>
            <person name="Grigoriev I.V."/>
            <person name="Guerin-Laguette A."/>
            <person name="Yu F."/>
            <person name="Martin F.M."/>
        </authorList>
    </citation>
    <scope>NUCLEOTIDE SEQUENCE</scope>
    <source>
        <strain evidence="3">QP</strain>
    </source>
</reference>
<organism evidence="3 4">
    <name type="scientific">Lactarius akahatsu</name>
    <dbReference type="NCBI Taxonomy" id="416441"/>
    <lineage>
        <taxon>Eukaryota</taxon>
        <taxon>Fungi</taxon>
        <taxon>Dikarya</taxon>
        <taxon>Basidiomycota</taxon>
        <taxon>Agaricomycotina</taxon>
        <taxon>Agaricomycetes</taxon>
        <taxon>Russulales</taxon>
        <taxon>Russulaceae</taxon>
        <taxon>Lactarius</taxon>
    </lineage>
</organism>
<feature type="transmembrane region" description="Helical" evidence="2">
    <location>
        <begin position="180"/>
        <end position="199"/>
    </location>
</feature>
<evidence type="ECO:0000256" key="2">
    <source>
        <dbReference type="SAM" id="Phobius"/>
    </source>
</evidence>
<name>A0AAD4LH02_9AGAM</name>
<feature type="region of interest" description="Disordered" evidence="1">
    <location>
        <begin position="75"/>
        <end position="115"/>
    </location>
</feature>
<evidence type="ECO:0000313" key="3">
    <source>
        <dbReference type="EMBL" id="KAH8992942.1"/>
    </source>
</evidence>